<dbReference type="InterPro" id="IPR036179">
    <property type="entry name" value="Ig-like_dom_sf"/>
</dbReference>
<dbReference type="Pfam" id="PF13927">
    <property type="entry name" value="Ig_3"/>
    <property type="match status" value="1"/>
</dbReference>
<sequence>MNSIRGWSSSDSFEIQMIYECPLPINPTINSSEIIATKFSTVNLTCWVDFDEICPQYLFWYFNDQQAPLESSEKYKEELKDTNSKCKKEYILSIFNVTENDMGTYSCHWLCEYETTTKAAIDLKVSSEASSLLGRFL</sequence>
<dbReference type="PROSITE" id="PS50835">
    <property type="entry name" value="IG_LIKE"/>
    <property type="match status" value="1"/>
</dbReference>
<name>A0A9X0D476_9CNID</name>
<dbReference type="AlphaFoldDB" id="A0A9X0D476"/>
<evidence type="ECO:0000313" key="2">
    <source>
        <dbReference type="EMBL" id="KAJ7386697.1"/>
    </source>
</evidence>
<feature type="domain" description="Ig-like" evidence="1">
    <location>
        <begin position="27"/>
        <end position="107"/>
    </location>
</feature>
<dbReference type="InterPro" id="IPR003599">
    <property type="entry name" value="Ig_sub"/>
</dbReference>
<evidence type="ECO:0000313" key="3">
    <source>
        <dbReference type="Proteomes" id="UP001163046"/>
    </source>
</evidence>
<organism evidence="2 3">
    <name type="scientific">Desmophyllum pertusum</name>
    <dbReference type="NCBI Taxonomy" id="174260"/>
    <lineage>
        <taxon>Eukaryota</taxon>
        <taxon>Metazoa</taxon>
        <taxon>Cnidaria</taxon>
        <taxon>Anthozoa</taxon>
        <taxon>Hexacorallia</taxon>
        <taxon>Scleractinia</taxon>
        <taxon>Caryophylliina</taxon>
        <taxon>Caryophylliidae</taxon>
        <taxon>Desmophyllum</taxon>
    </lineage>
</organism>
<protein>
    <recommendedName>
        <fullName evidence="1">Ig-like domain-containing protein</fullName>
    </recommendedName>
</protein>
<dbReference type="CDD" id="cd00096">
    <property type="entry name" value="Ig"/>
    <property type="match status" value="1"/>
</dbReference>
<keyword evidence="3" id="KW-1185">Reference proteome</keyword>
<dbReference type="SMART" id="SM00409">
    <property type="entry name" value="IG"/>
    <property type="match status" value="1"/>
</dbReference>
<dbReference type="InterPro" id="IPR013783">
    <property type="entry name" value="Ig-like_fold"/>
</dbReference>
<dbReference type="EMBL" id="MU825875">
    <property type="protein sequence ID" value="KAJ7386697.1"/>
    <property type="molecule type" value="Genomic_DNA"/>
</dbReference>
<dbReference type="Proteomes" id="UP001163046">
    <property type="component" value="Unassembled WGS sequence"/>
</dbReference>
<dbReference type="SUPFAM" id="SSF48726">
    <property type="entry name" value="Immunoglobulin"/>
    <property type="match status" value="1"/>
</dbReference>
<dbReference type="OrthoDB" id="5972832at2759"/>
<accession>A0A9X0D476</accession>
<gene>
    <name evidence="2" type="ORF">OS493_006708</name>
</gene>
<dbReference type="Gene3D" id="2.60.40.10">
    <property type="entry name" value="Immunoglobulins"/>
    <property type="match status" value="1"/>
</dbReference>
<dbReference type="InterPro" id="IPR007110">
    <property type="entry name" value="Ig-like_dom"/>
</dbReference>
<proteinExistence type="predicted"/>
<comment type="caution">
    <text evidence="2">The sequence shown here is derived from an EMBL/GenBank/DDBJ whole genome shotgun (WGS) entry which is preliminary data.</text>
</comment>
<evidence type="ECO:0000259" key="1">
    <source>
        <dbReference type="PROSITE" id="PS50835"/>
    </source>
</evidence>
<reference evidence="2" key="1">
    <citation type="submission" date="2023-01" db="EMBL/GenBank/DDBJ databases">
        <title>Genome assembly of the deep-sea coral Lophelia pertusa.</title>
        <authorList>
            <person name="Herrera S."/>
            <person name="Cordes E."/>
        </authorList>
    </citation>
    <scope>NUCLEOTIDE SEQUENCE</scope>
    <source>
        <strain evidence="2">USNM1676648</strain>
        <tissue evidence="2">Polyp</tissue>
    </source>
</reference>